<evidence type="ECO:0000313" key="3">
    <source>
        <dbReference type="EMBL" id="GAA0408661.1"/>
    </source>
</evidence>
<organism evidence="3 4">
    <name type="scientific">Streptomyces luteireticuli</name>
    <dbReference type="NCBI Taxonomy" id="173858"/>
    <lineage>
        <taxon>Bacteria</taxon>
        <taxon>Bacillati</taxon>
        <taxon>Actinomycetota</taxon>
        <taxon>Actinomycetes</taxon>
        <taxon>Kitasatosporales</taxon>
        <taxon>Streptomycetaceae</taxon>
        <taxon>Streptomyces</taxon>
    </lineage>
</organism>
<evidence type="ECO:0000256" key="1">
    <source>
        <dbReference type="SAM" id="MobiDB-lite"/>
    </source>
</evidence>
<evidence type="ECO:0000256" key="2">
    <source>
        <dbReference type="SAM" id="SignalP"/>
    </source>
</evidence>
<feature type="signal peptide" evidence="2">
    <location>
        <begin position="1"/>
        <end position="28"/>
    </location>
</feature>
<dbReference type="EMBL" id="BAAABX010000035">
    <property type="protein sequence ID" value="GAA0408661.1"/>
    <property type="molecule type" value="Genomic_DNA"/>
</dbReference>
<gene>
    <name evidence="3" type="ORF">GCM10010357_32060</name>
</gene>
<sequence>MPARTRTAAVTLLAAAGVVLAPVTGAFAAEGGHRDHPGGHRPGIRHERVQERVHEVPVTPLHRSAVPRLPQDHPAGVTAPDRPAKNVRQQPSVTHGEHRGGVSRPAAPARSAKHPAKQPVRHREAASNPVRRMVQAGQTVKGHHEVGKPLVAGAAALLAVGGGAYGVRLLGRRRAAGRADG</sequence>
<feature type="chain" id="PRO_5045392371" evidence="2">
    <location>
        <begin position="29"/>
        <end position="181"/>
    </location>
</feature>
<feature type="region of interest" description="Disordered" evidence="1">
    <location>
        <begin position="62"/>
        <end position="128"/>
    </location>
</feature>
<keyword evidence="2" id="KW-0732">Signal</keyword>
<comment type="caution">
    <text evidence="3">The sequence shown here is derived from an EMBL/GenBank/DDBJ whole genome shotgun (WGS) entry which is preliminary data.</text>
</comment>
<name>A0ABP3IL04_9ACTN</name>
<evidence type="ECO:0000313" key="4">
    <source>
        <dbReference type="Proteomes" id="UP001500879"/>
    </source>
</evidence>
<dbReference type="RefSeq" id="WP_344024636.1">
    <property type="nucleotide sequence ID" value="NZ_BAAABX010000035.1"/>
</dbReference>
<dbReference type="Proteomes" id="UP001500879">
    <property type="component" value="Unassembled WGS sequence"/>
</dbReference>
<accession>A0ABP3IL04</accession>
<feature type="compositionally biased region" description="Basic residues" evidence="1">
    <location>
        <begin position="111"/>
        <end position="120"/>
    </location>
</feature>
<protein>
    <submittedName>
        <fullName evidence="3">Uncharacterized protein</fullName>
    </submittedName>
</protein>
<proteinExistence type="predicted"/>
<keyword evidence="4" id="KW-1185">Reference proteome</keyword>
<reference evidence="4" key="1">
    <citation type="journal article" date="2019" name="Int. J. Syst. Evol. Microbiol.">
        <title>The Global Catalogue of Microorganisms (GCM) 10K type strain sequencing project: providing services to taxonomists for standard genome sequencing and annotation.</title>
        <authorList>
            <consortium name="The Broad Institute Genomics Platform"/>
            <consortium name="The Broad Institute Genome Sequencing Center for Infectious Disease"/>
            <person name="Wu L."/>
            <person name="Ma J."/>
        </authorList>
    </citation>
    <scope>NUCLEOTIDE SEQUENCE [LARGE SCALE GENOMIC DNA]</scope>
    <source>
        <strain evidence="4">JCM 4788</strain>
    </source>
</reference>